<comment type="caution">
    <text evidence="3">The sequence shown here is derived from an EMBL/GenBank/DDBJ whole genome shotgun (WGS) entry which is preliminary data.</text>
</comment>
<name>A0A2G8JJM7_STIJA</name>
<organism evidence="3 4">
    <name type="scientific">Stichopus japonicus</name>
    <name type="common">Sea cucumber</name>
    <dbReference type="NCBI Taxonomy" id="307972"/>
    <lineage>
        <taxon>Eukaryota</taxon>
        <taxon>Metazoa</taxon>
        <taxon>Echinodermata</taxon>
        <taxon>Eleutherozoa</taxon>
        <taxon>Echinozoa</taxon>
        <taxon>Holothuroidea</taxon>
        <taxon>Aspidochirotacea</taxon>
        <taxon>Aspidochirotida</taxon>
        <taxon>Stichopodidae</taxon>
        <taxon>Apostichopus</taxon>
    </lineage>
</organism>
<feature type="region of interest" description="Disordered" evidence="2">
    <location>
        <begin position="906"/>
        <end position="929"/>
    </location>
</feature>
<reference evidence="3 4" key="1">
    <citation type="journal article" date="2017" name="PLoS Biol.">
        <title>The sea cucumber genome provides insights into morphological evolution and visceral regeneration.</title>
        <authorList>
            <person name="Zhang X."/>
            <person name="Sun L."/>
            <person name="Yuan J."/>
            <person name="Sun Y."/>
            <person name="Gao Y."/>
            <person name="Zhang L."/>
            <person name="Li S."/>
            <person name="Dai H."/>
            <person name="Hamel J.F."/>
            <person name="Liu C."/>
            <person name="Yu Y."/>
            <person name="Liu S."/>
            <person name="Lin W."/>
            <person name="Guo K."/>
            <person name="Jin S."/>
            <person name="Xu P."/>
            <person name="Storey K.B."/>
            <person name="Huan P."/>
            <person name="Zhang T."/>
            <person name="Zhou Y."/>
            <person name="Zhang J."/>
            <person name="Lin C."/>
            <person name="Li X."/>
            <person name="Xing L."/>
            <person name="Huo D."/>
            <person name="Sun M."/>
            <person name="Wang L."/>
            <person name="Mercier A."/>
            <person name="Li F."/>
            <person name="Yang H."/>
            <person name="Xiang J."/>
        </authorList>
    </citation>
    <scope>NUCLEOTIDE SEQUENCE [LARGE SCALE GENOMIC DNA]</scope>
    <source>
        <strain evidence="3">Shaxun</strain>
        <tissue evidence="3">Muscle</tissue>
    </source>
</reference>
<feature type="coiled-coil region" evidence="1">
    <location>
        <begin position="271"/>
        <end position="322"/>
    </location>
</feature>
<dbReference type="EMBL" id="MRZV01001779">
    <property type="protein sequence ID" value="PIK35947.1"/>
    <property type="molecule type" value="Genomic_DNA"/>
</dbReference>
<proteinExistence type="predicted"/>
<dbReference type="OrthoDB" id="10010556at2759"/>
<gene>
    <name evidence="3" type="ORF">BSL78_27222</name>
</gene>
<dbReference type="InterPro" id="IPR038826">
    <property type="entry name" value="CCDC178"/>
</dbReference>
<accession>A0A2G8JJM7</accession>
<evidence type="ECO:0000313" key="3">
    <source>
        <dbReference type="EMBL" id="PIK35947.1"/>
    </source>
</evidence>
<dbReference type="AlphaFoldDB" id="A0A2G8JJM7"/>
<keyword evidence="4" id="KW-1185">Reference proteome</keyword>
<dbReference type="Proteomes" id="UP000230750">
    <property type="component" value="Unassembled WGS sequence"/>
</dbReference>
<feature type="coiled-coil region" evidence="1">
    <location>
        <begin position="711"/>
        <end position="784"/>
    </location>
</feature>
<protein>
    <submittedName>
        <fullName evidence="3">Putative coiled-coil domain-containing protein</fullName>
    </submittedName>
</protein>
<evidence type="ECO:0000256" key="2">
    <source>
        <dbReference type="SAM" id="MobiDB-lite"/>
    </source>
</evidence>
<dbReference type="PANTHER" id="PTHR35088:SF1">
    <property type="entry name" value="COILED-COIL DOMAIN-CONTAINING PROTEIN 178"/>
    <property type="match status" value="1"/>
</dbReference>
<keyword evidence="1" id="KW-0175">Coiled coil</keyword>
<dbReference type="PANTHER" id="PTHR35088">
    <property type="entry name" value="COILED-COIL DOMAIN-CONTAINING PROTEIN 178"/>
    <property type="match status" value="1"/>
</dbReference>
<sequence length="929" mass="106988">MENSEIAVKMAEENITAEGNHLQEDEQQTVIESECLDVVYPLPDGWPRLQEKLFKRRNLYFRKPTSPSISNVIHHLQQLQDKIEAWSREVELEILSQRSSSLNSVVDDGPSYQEGRHGLGSKLSAGRKQLRFAADSAQSSEDGSIYGSRLESRPVTEASISNDLLIQGTGAFMPQDLPSVEMLDDELPKLGAEDVIDEVVTLLGRLESDRQDTESLLEKEKKRVVWLQGKIDTLAHKRLVELPKAVQKEHEACAADIAELKWHCSYRGRQLTRVKNKVENGEMLNARLNEDIAFVKKHCPLVEEKLDLEMEAMKRIDEAQDQTIGELNKMVEKMTKTQNKSHEAHGKADMERTHIKKELDSVRDALTTINHELDEAKALHTSYSHKCNDLRRKLLNNSQEKVVLENRNENARTAEKMEGQNVKQTQDMIVDAEFEHRRLADQNYQYNLKIDKMRGDIKELKEVAERTNKERLKELRGREQRCNEMSMDIEDIQVKLKHCKRQKVADAKNMERIIREMKKVETQLEVVDEEHRNTKVINNSMRGKFNGEKDKVALKEDQIQMTMEGLHKQHKEETHARTILQARILADSTDFQKLQREAKKKRDKVGKKSNEIEIVVAGILKEVESQRSMKADRLKTISDLETVIGDLKVKHVETENNLKEKKSNLEPKHKQLQTAYLEKQKKLDYMTARTNFIQNKLAEQSQSENFMDRVIKNTSEAIEELSGELEEQTIKLETGQRQEKELKQNLTEVAARLEKGDDQHLEHMEARRIVLEELEAQLKECLQQNGCHAGKYRLLQQEFYHQKTELLKEFEIRIGLEASLKDHKQLNCLQVRLHDALTRYFTLRGLYNENKLAGFEESSQENADRILSLQNEMDQAIETISHFLSDQVDGTAMKMVTAAADTALQRDGGDAPKENGTAPPQAPTQMVWT</sequence>
<evidence type="ECO:0000313" key="4">
    <source>
        <dbReference type="Proteomes" id="UP000230750"/>
    </source>
</evidence>
<feature type="coiled-coil region" evidence="1">
    <location>
        <begin position="69"/>
        <end position="96"/>
    </location>
</feature>
<evidence type="ECO:0000256" key="1">
    <source>
        <dbReference type="SAM" id="Coils"/>
    </source>
</evidence>